<reference evidence="1 3" key="1">
    <citation type="submission" date="2015-10" db="EMBL/GenBank/DDBJ databases">
        <title>The cercosporin biosynthetic gene cluster was horizontally transferred to several fungal lineages and shown to be expanded in Cercospora beticola based on microsynteny with recipient genomes.</title>
        <authorList>
            <person name="De Jonge R."/>
            <person name="Ebert M.K."/>
            <person name="Suttle J.C."/>
            <person name="Jurick Ii W.M."/>
            <person name="Secor G.A."/>
            <person name="Thomma B.P."/>
            <person name="Van De Peer Y."/>
            <person name="Bolton M.D."/>
        </authorList>
    </citation>
    <scope>NUCLEOTIDE SEQUENCE [LARGE SCALE GENOMIC DNA]</scope>
    <source>
        <strain evidence="1 3">09-40</strain>
    </source>
</reference>
<proteinExistence type="predicted"/>
<evidence type="ECO:0000313" key="2">
    <source>
        <dbReference type="EMBL" id="WPB03936.1"/>
    </source>
</evidence>
<sequence>MQLTTRISNRKHDKVKKKGCRLFAPEHGGDYAVFDRRPLAKEILDYSTQDVIHMPNLWNVYRPKLCDAWWNKIVEETERRIKQSQAEAFDSKGKHMAEAPVGWRYWQPTPAQKKVGMLHKFQGGKAIKEKAAVPVHHTVDLADLLESMSSSIMTSLNERQKTLQRATQSAATVVLVSTRPTPPVREQQLIASFGNAPWRKQLMPLQMRDASADAALAK</sequence>
<keyword evidence="4" id="KW-1185">Reference proteome</keyword>
<dbReference type="EMBL" id="LKMD01000214">
    <property type="protein sequence ID" value="PIA82399.1"/>
    <property type="molecule type" value="Genomic_DNA"/>
</dbReference>
<evidence type="ECO:0000313" key="3">
    <source>
        <dbReference type="Proteomes" id="UP000230605"/>
    </source>
</evidence>
<dbReference type="PANTHER" id="PTHR43040">
    <property type="entry name" value="RIBONUCLEASE D"/>
    <property type="match status" value="1"/>
</dbReference>
<accession>A0A2G5GQ57</accession>
<organism evidence="1 3">
    <name type="scientific">Cercospora beticola</name>
    <name type="common">Sugarbeet leaf spot fungus</name>
    <dbReference type="NCBI Taxonomy" id="122368"/>
    <lineage>
        <taxon>Eukaryota</taxon>
        <taxon>Fungi</taxon>
        <taxon>Dikarya</taxon>
        <taxon>Ascomycota</taxon>
        <taxon>Pezizomycotina</taxon>
        <taxon>Dothideomycetes</taxon>
        <taxon>Dothideomycetidae</taxon>
        <taxon>Mycosphaerellales</taxon>
        <taxon>Mycosphaerellaceae</taxon>
        <taxon>Cercospora</taxon>
    </lineage>
</organism>
<gene>
    <name evidence="1" type="ORF">CB0940_12249</name>
    <name evidence="2" type="ORF">RHO25_008580</name>
</gene>
<dbReference type="AlphaFoldDB" id="A0A2G5GQ57"/>
<dbReference type="Proteomes" id="UP001302367">
    <property type="component" value="Chromosome 5"/>
</dbReference>
<dbReference type="OrthoDB" id="26838at2759"/>
<protein>
    <submittedName>
        <fullName evidence="1">Uncharacterized protein</fullName>
    </submittedName>
</protein>
<evidence type="ECO:0000313" key="1">
    <source>
        <dbReference type="EMBL" id="PIA82399.1"/>
    </source>
</evidence>
<dbReference type="Proteomes" id="UP000230605">
    <property type="component" value="Unassembled WGS sequence"/>
</dbReference>
<dbReference type="EMBL" id="CP134188">
    <property type="protein sequence ID" value="WPB03936.1"/>
    <property type="molecule type" value="Genomic_DNA"/>
</dbReference>
<name>A0A2G5GQ57_CERBT</name>
<reference evidence="2 4" key="2">
    <citation type="submission" date="2023-09" db="EMBL/GenBank/DDBJ databases">
        <title>Complete-Gapless Cercospora beticola genome.</title>
        <authorList>
            <person name="Wyatt N.A."/>
            <person name="Spanner R.E."/>
            <person name="Bolton M.D."/>
        </authorList>
    </citation>
    <scope>NUCLEOTIDE SEQUENCE [LARGE SCALE GENOMIC DNA]</scope>
    <source>
        <strain evidence="2">Cb09-40</strain>
    </source>
</reference>
<dbReference type="PANTHER" id="PTHR43040:SF1">
    <property type="entry name" value="RIBONUCLEASE D"/>
    <property type="match status" value="1"/>
</dbReference>
<evidence type="ECO:0000313" key="4">
    <source>
        <dbReference type="Proteomes" id="UP001302367"/>
    </source>
</evidence>